<dbReference type="EMBL" id="BK015224">
    <property type="protein sequence ID" value="DAD96801.1"/>
    <property type="molecule type" value="Genomic_DNA"/>
</dbReference>
<feature type="region of interest" description="Disordered" evidence="1">
    <location>
        <begin position="49"/>
        <end position="106"/>
    </location>
</feature>
<sequence>MLNIIALNANHNVKQDLVRQEAKTNTTKNALKGVSERVESLKKEKTTIESSLRETRQNAESLTKENQSLKVSLQNKREAKAAEEKKAQEAKAQQEAQAKEAATKTTPAPVAPVVQAAAPAGCQAISSILLANGISQADLPFALQIAQKESSCNPNAVNPNGGACAYFQELPCGKWGGTGNIAGHIRGADAYAKGRYGGWAQAWAAWQIKHWW</sequence>
<feature type="compositionally biased region" description="Basic and acidic residues" evidence="1">
    <location>
        <begin position="75"/>
        <end position="89"/>
    </location>
</feature>
<feature type="compositionally biased region" description="Polar residues" evidence="1">
    <location>
        <begin position="58"/>
        <end position="74"/>
    </location>
</feature>
<reference evidence="2" key="1">
    <citation type="journal article" date="2021" name="Proc. Natl. Acad. Sci. U.S.A.">
        <title>A Catalog of Tens of Thousands of Viruses from Human Metagenomes Reveals Hidden Associations with Chronic Diseases.</title>
        <authorList>
            <person name="Tisza M.J."/>
            <person name="Buck C.B."/>
        </authorList>
    </citation>
    <scope>NUCLEOTIDE SEQUENCE</scope>
    <source>
        <strain evidence="2">CtdDI2</strain>
    </source>
</reference>
<protein>
    <submittedName>
        <fullName evidence="2">Resuscitation-promoting factor</fullName>
    </submittedName>
</protein>
<organism evidence="2">
    <name type="scientific">Podoviridae sp. ctdDI2</name>
    <dbReference type="NCBI Taxonomy" id="2826567"/>
    <lineage>
        <taxon>Viruses</taxon>
        <taxon>Duplodnaviria</taxon>
        <taxon>Heunggongvirae</taxon>
        <taxon>Uroviricota</taxon>
        <taxon>Caudoviricetes</taxon>
    </lineage>
</organism>
<name>A0A8S5NQ27_9CAUD</name>
<accession>A0A8S5NQ27</accession>
<proteinExistence type="predicted"/>
<evidence type="ECO:0000256" key="1">
    <source>
        <dbReference type="SAM" id="MobiDB-lite"/>
    </source>
</evidence>
<evidence type="ECO:0000313" key="2">
    <source>
        <dbReference type="EMBL" id="DAD96801.1"/>
    </source>
</evidence>